<dbReference type="Pfam" id="PF14316">
    <property type="entry name" value="DUF4381"/>
    <property type="match status" value="1"/>
</dbReference>
<keyword evidence="1" id="KW-1133">Transmembrane helix</keyword>
<evidence type="ECO:0000313" key="3">
    <source>
        <dbReference type="Proteomes" id="UP000005090"/>
    </source>
</evidence>
<dbReference type="EMBL" id="CM001475">
    <property type="protein sequence ID" value="EIC27987.1"/>
    <property type="molecule type" value="Genomic_DNA"/>
</dbReference>
<organism evidence="2 3">
    <name type="scientific">Methylomicrobium album BG8</name>
    <dbReference type="NCBI Taxonomy" id="686340"/>
    <lineage>
        <taxon>Bacteria</taxon>
        <taxon>Pseudomonadati</taxon>
        <taxon>Pseudomonadota</taxon>
        <taxon>Gammaproteobacteria</taxon>
        <taxon>Methylococcales</taxon>
        <taxon>Methylococcaceae</taxon>
        <taxon>Methylomicrobium</taxon>
    </lineage>
</organism>
<dbReference type="InterPro" id="IPR025489">
    <property type="entry name" value="DUF4381"/>
</dbReference>
<feature type="transmembrane region" description="Helical" evidence="1">
    <location>
        <begin position="25"/>
        <end position="44"/>
    </location>
</feature>
<keyword evidence="3" id="KW-1185">Reference proteome</keyword>
<dbReference type="eggNOG" id="ENOG50331W9">
    <property type="taxonomic scope" value="Bacteria"/>
</dbReference>
<sequence length="158" mass="18226">MPVADLPLRDIHLPEAIGWWPPAPGWWLILVMIPLLLGMWYWLYKRLTRKTVVKTARQLLKTLKNDPSLDDRAKIAQLSALLRRVAVSIDARAEVAGLTGQDWLHYLDRSLKGAPFSEGPGRVFLDMPYRKAAPFEPAVRDVFQLCEDWLKAQRKRKK</sequence>
<accession>H8GKH9</accession>
<dbReference type="HOGENOM" id="CLU_113195_0_2_6"/>
<evidence type="ECO:0008006" key="4">
    <source>
        <dbReference type="Google" id="ProtNLM"/>
    </source>
</evidence>
<dbReference type="AlphaFoldDB" id="H8GKH9"/>
<dbReference type="RefSeq" id="WP_005368580.1">
    <property type="nucleotide sequence ID" value="NZ_CM001475.1"/>
</dbReference>
<proteinExistence type="predicted"/>
<evidence type="ECO:0000313" key="2">
    <source>
        <dbReference type="EMBL" id="EIC27987.1"/>
    </source>
</evidence>
<gene>
    <name evidence="2" type="ORF">Metal_0118</name>
</gene>
<keyword evidence="1" id="KW-0812">Transmembrane</keyword>
<name>H8GKH9_METAL</name>
<reference evidence="2 3" key="1">
    <citation type="journal article" date="2013" name="Genome Announc.">
        <title>Genome Sequence of the Obligate Gammaproteobacterial Methanotroph Methylomicrobium album Strain BG8.</title>
        <authorList>
            <person name="Kits K.D."/>
            <person name="Kalyuzhnaya M.G."/>
            <person name="Klotz M.G."/>
            <person name="Jetten M.S."/>
            <person name="Op den Camp H.J."/>
            <person name="Vuilleumier S."/>
            <person name="Bringel F."/>
            <person name="Dispirito A.A."/>
            <person name="Murrell J.C."/>
            <person name="Bruce D."/>
            <person name="Cheng J.F."/>
            <person name="Copeland A."/>
            <person name="Goodwin L."/>
            <person name="Hauser L."/>
            <person name="Lajus A."/>
            <person name="Land M.L."/>
            <person name="Lapidus A."/>
            <person name="Lucas S."/>
            <person name="Medigue C."/>
            <person name="Pitluck S."/>
            <person name="Woyke T."/>
            <person name="Zeytun A."/>
            <person name="Stein L.Y."/>
        </authorList>
    </citation>
    <scope>NUCLEOTIDE SEQUENCE [LARGE SCALE GENOMIC DNA]</scope>
    <source>
        <strain evidence="2 3">BG8</strain>
    </source>
</reference>
<dbReference type="Proteomes" id="UP000005090">
    <property type="component" value="Chromosome"/>
</dbReference>
<protein>
    <recommendedName>
        <fullName evidence="4">DUF4381 domain-containing protein</fullName>
    </recommendedName>
</protein>
<dbReference type="STRING" id="686340.Metal_0118"/>
<keyword evidence="1" id="KW-0472">Membrane</keyword>
<evidence type="ECO:0000256" key="1">
    <source>
        <dbReference type="SAM" id="Phobius"/>
    </source>
</evidence>